<reference evidence="2 3" key="1">
    <citation type="submission" date="2019-02" db="EMBL/GenBank/DDBJ databases">
        <title>Apibacter muscae sp. nov.: a novel member of the house fly microbiota.</title>
        <authorList>
            <person name="Park R."/>
        </authorList>
    </citation>
    <scope>NUCLEOTIDE SEQUENCE [LARGE SCALE GENOMIC DNA]</scope>
    <source>
        <strain evidence="2 3">AL1</strain>
    </source>
</reference>
<gene>
    <name evidence="2" type="ORF">ETU09_10245</name>
</gene>
<dbReference type="PROSITE" id="PS51184">
    <property type="entry name" value="JMJC"/>
    <property type="match status" value="1"/>
</dbReference>
<dbReference type="SMART" id="SM00558">
    <property type="entry name" value="JmjC"/>
    <property type="match status" value="1"/>
</dbReference>
<dbReference type="PANTHER" id="PTHR12461">
    <property type="entry name" value="HYPOXIA-INDUCIBLE FACTOR 1 ALPHA INHIBITOR-RELATED"/>
    <property type="match status" value="1"/>
</dbReference>
<evidence type="ECO:0000313" key="2">
    <source>
        <dbReference type="EMBL" id="TWP26076.1"/>
    </source>
</evidence>
<protein>
    <submittedName>
        <fullName evidence="2">Cupin-like domain-containing protein</fullName>
    </submittedName>
</protein>
<proteinExistence type="predicted"/>
<dbReference type="OrthoDB" id="2942327at2"/>
<keyword evidence="3" id="KW-1185">Reference proteome</keyword>
<dbReference type="EMBL" id="SELH01000026">
    <property type="protein sequence ID" value="TWP26076.1"/>
    <property type="molecule type" value="Genomic_DNA"/>
</dbReference>
<dbReference type="Gene3D" id="2.60.120.650">
    <property type="entry name" value="Cupin"/>
    <property type="match status" value="1"/>
</dbReference>
<sequence>MFNYIEIERVEKISKEDFYNNFYKKQKPVVIEKITQNWPAFTKWDFEYIKQVAGDKIVPLYNNDPVSADKKVNEPDARMKMADYIDLLHKGPTDLRIFLFNLLKQVPEMQKDFEFPDLGLNLFKSMPMLFFGGAGSNVFMHFDIDLANILHFHFSGKKQCILVSPEDTKFMYKVPYATICREDINFDQPDFEKFPALKKIKPFRADLSHGEMLYMPEGWWHYMKYITPGFSMSLRSLAKRPSNFTQAILNIFVKRHYDNYMRKKKGQEWIDYKNELAIKNTHRELSMFK</sequence>
<accession>A0A563D782</accession>
<dbReference type="SUPFAM" id="SSF51197">
    <property type="entry name" value="Clavaminate synthase-like"/>
    <property type="match status" value="1"/>
</dbReference>
<dbReference type="InterPro" id="IPR003347">
    <property type="entry name" value="JmjC_dom"/>
</dbReference>
<dbReference type="InterPro" id="IPR041667">
    <property type="entry name" value="Cupin_8"/>
</dbReference>
<comment type="caution">
    <text evidence="2">The sequence shown here is derived from an EMBL/GenBank/DDBJ whole genome shotgun (WGS) entry which is preliminary data.</text>
</comment>
<dbReference type="Proteomes" id="UP000319499">
    <property type="component" value="Unassembled WGS sequence"/>
</dbReference>
<dbReference type="AlphaFoldDB" id="A0A563D782"/>
<dbReference type="RefSeq" id="WP_146293480.1">
    <property type="nucleotide sequence ID" value="NZ_SELH01000026.1"/>
</dbReference>
<evidence type="ECO:0000313" key="3">
    <source>
        <dbReference type="Proteomes" id="UP000319499"/>
    </source>
</evidence>
<organism evidence="2 3">
    <name type="scientific">Apibacter muscae</name>
    <dbReference type="NCBI Taxonomy" id="2509004"/>
    <lineage>
        <taxon>Bacteria</taxon>
        <taxon>Pseudomonadati</taxon>
        <taxon>Bacteroidota</taxon>
        <taxon>Flavobacteriia</taxon>
        <taxon>Flavobacteriales</taxon>
        <taxon>Weeksellaceae</taxon>
        <taxon>Apibacter</taxon>
    </lineage>
</organism>
<name>A0A563D782_9FLAO</name>
<dbReference type="Pfam" id="PF13621">
    <property type="entry name" value="Cupin_8"/>
    <property type="match status" value="1"/>
</dbReference>
<feature type="domain" description="JmjC" evidence="1">
    <location>
        <begin position="104"/>
        <end position="253"/>
    </location>
</feature>
<dbReference type="PANTHER" id="PTHR12461:SF105">
    <property type="entry name" value="HYPOXIA-INDUCIBLE FACTOR 1-ALPHA INHIBITOR"/>
    <property type="match status" value="1"/>
</dbReference>
<evidence type="ECO:0000259" key="1">
    <source>
        <dbReference type="PROSITE" id="PS51184"/>
    </source>
</evidence>